<dbReference type="CDD" id="cd06632">
    <property type="entry name" value="STKc_MEKK1_plant"/>
    <property type="match status" value="1"/>
</dbReference>
<dbReference type="PANTHER" id="PTHR48016">
    <property type="entry name" value="MAP KINASE KINASE KINASE SSK2-RELATED-RELATED"/>
    <property type="match status" value="1"/>
</dbReference>
<feature type="binding site" evidence="9">
    <location>
        <position position="442"/>
    </location>
    <ligand>
        <name>ATP</name>
        <dbReference type="ChEBI" id="CHEBI:30616"/>
    </ligand>
</feature>
<evidence type="ECO:0000256" key="4">
    <source>
        <dbReference type="ARBA" id="ARBA00022741"/>
    </source>
</evidence>
<gene>
    <name evidence="12" type="ORF">POTOM_013966</name>
</gene>
<dbReference type="FunFam" id="1.10.510.10:FF:000186">
    <property type="entry name" value="Mitogen-activated protein kinase kinase kinase"/>
    <property type="match status" value="1"/>
</dbReference>
<feature type="compositionally biased region" description="Polar residues" evidence="10">
    <location>
        <begin position="402"/>
        <end position="412"/>
    </location>
</feature>
<dbReference type="PANTHER" id="PTHR48016:SF17">
    <property type="entry name" value="MITOGEN-ACTIVATED PROTEIN KINASE KINASE KINASE YODA"/>
    <property type="match status" value="1"/>
</dbReference>
<dbReference type="SMART" id="SM00220">
    <property type="entry name" value="S_TKc"/>
    <property type="match status" value="1"/>
</dbReference>
<evidence type="ECO:0000259" key="11">
    <source>
        <dbReference type="PROSITE" id="PS50011"/>
    </source>
</evidence>
<name>A0A8X8AB08_POPTO</name>
<comment type="catalytic activity">
    <reaction evidence="8">
        <text>L-seryl-[protein] + ATP = O-phospho-L-seryl-[protein] + ADP + H(+)</text>
        <dbReference type="Rhea" id="RHEA:17989"/>
        <dbReference type="Rhea" id="RHEA-COMP:9863"/>
        <dbReference type="Rhea" id="RHEA-COMP:11604"/>
        <dbReference type="ChEBI" id="CHEBI:15378"/>
        <dbReference type="ChEBI" id="CHEBI:29999"/>
        <dbReference type="ChEBI" id="CHEBI:30616"/>
        <dbReference type="ChEBI" id="CHEBI:83421"/>
        <dbReference type="ChEBI" id="CHEBI:456216"/>
        <dbReference type="EC" id="2.7.11.25"/>
    </reaction>
</comment>
<proteinExistence type="inferred from homology"/>
<dbReference type="PROSITE" id="PS50011">
    <property type="entry name" value="PROTEIN_KINASE_DOM"/>
    <property type="match status" value="1"/>
</dbReference>
<feature type="compositionally biased region" description="Polar residues" evidence="10">
    <location>
        <begin position="377"/>
        <end position="388"/>
    </location>
</feature>
<feature type="region of interest" description="Disordered" evidence="10">
    <location>
        <begin position="292"/>
        <end position="340"/>
    </location>
</feature>
<dbReference type="EMBL" id="JAAWWB010000006">
    <property type="protein sequence ID" value="KAG6781083.1"/>
    <property type="molecule type" value="Genomic_DNA"/>
</dbReference>
<dbReference type="GO" id="GO:0005524">
    <property type="term" value="F:ATP binding"/>
    <property type="evidence" value="ECO:0007669"/>
    <property type="project" value="UniProtKB-UniRule"/>
</dbReference>
<comment type="similarity">
    <text evidence="1">Belongs to the protein kinase superfamily. STE Ser/Thr protein kinase family. MAP kinase kinase kinase subfamily.</text>
</comment>
<dbReference type="GO" id="GO:0005737">
    <property type="term" value="C:cytoplasm"/>
    <property type="evidence" value="ECO:0007669"/>
    <property type="project" value="TreeGrafter"/>
</dbReference>
<comment type="catalytic activity">
    <reaction evidence="7">
        <text>L-threonyl-[protein] + ATP = O-phospho-L-threonyl-[protein] + ADP + H(+)</text>
        <dbReference type="Rhea" id="RHEA:46608"/>
        <dbReference type="Rhea" id="RHEA-COMP:11060"/>
        <dbReference type="Rhea" id="RHEA-COMP:11605"/>
        <dbReference type="ChEBI" id="CHEBI:15378"/>
        <dbReference type="ChEBI" id="CHEBI:30013"/>
        <dbReference type="ChEBI" id="CHEBI:30616"/>
        <dbReference type="ChEBI" id="CHEBI:61977"/>
        <dbReference type="ChEBI" id="CHEBI:456216"/>
        <dbReference type="EC" id="2.7.11.25"/>
    </reaction>
</comment>
<feature type="region of interest" description="Disordered" evidence="10">
    <location>
        <begin position="1"/>
        <end position="20"/>
    </location>
</feature>
<feature type="compositionally biased region" description="Polar residues" evidence="10">
    <location>
        <begin position="168"/>
        <end position="192"/>
    </location>
</feature>
<feature type="compositionally biased region" description="Low complexity" evidence="10">
    <location>
        <begin position="55"/>
        <end position="75"/>
    </location>
</feature>
<evidence type="ECO:0000256" key="8">
    <source>
        <dbReference type="ARBA" id="ARBA00048329"/>
    </source>
</evidence>
<dbReference type="InterPro" id="IPR050538">
    <property type="entry name" value="MAP_kinase_kinase_kinase"/>
</dbReference>
<accession>A0A8X8AB08</accession>
<feature type="region of interest" description="Disordered" evidence="10">
    <location>
        <begin position="820"/>
        <end position="864"/>
    </location>
</feature>
<feature type="region of interest" description="Disordered" evidence="10">
    <location>
        <begin position="31"/>
        <end position="125"/>
    </location>
</feature>
<feature type="region of interest" description="Disordered" evidence="10">
    <location>
        <begin position="145"/>
        <end position="192"/>
    </location>
</feature>
<evidence type="ECO:0000256" key="7">
    <source>
        <dbReference type="ARBA" id="ARBA00047559"/>
    </source>
</evidence>
<evidence type="ECO:0000256" key="5">
    <source>
        <dbReference type="ARBA" id="ARBA00022777"/>
    </source>
</evidence>
<dbReference type="OrthoDB" id="266718at2759"/>
<dbReference type="InterPro" id="IPR000719">
    <property type="entry name" value="Prot_kinase_dom"/>
</dbReference>
<dbReference type="AlphaFoldDB" id="A0A8X8AB08"/>
<comment type="caution">
    <text evidence="12">The sequence shown here is derived from an EMBL/GenBank/DDBJ whole genome shotgun (WGS) entry which is preliminary data.</text>
</comment>
<evidence type="ECO:0000313" key="13">
    <source>
        <dbReference type="Proteomes" id="UP000886885"/>
    </source>
</evidence>
<evidence type="ECO:0000256" key="2">
    <source>
        <dbReference type="ARBA" id="ARBA00012406"/>
    </source>
</evidence>
<dbReference type="InterPro" id="IPR017441">
    <property type="entry name" value="Protein_kinase_ATP_BS"/>
</dbReference>
<evidence type="ECO:0000256" key="1">
    <source>
        <dbReference type="ARBA" id="ARBA00006529"/>
    </source>
</evidence>
<reference evidence="12" key="1">
    <citation type="journal article" date="2020" name="bioRxiv">
        <title>Hybrid origin of Populus tomentosa Carr. identified through genome sequencing and phylogenomic analysis.</title>
        <authorList>
            <person name="An X."/>
            <person name="Gao K."/>
            <person name="Chen Z."/>
            <person name="Li J."/>
            <person name="Yang X."/>
            <person name="Yang X."/>
            <person name="Zhou J."/>
            <person name="Guo T."/>
            <person name="Zhao T."/>
            <person name="Huang S."/>
            <person name="Miao D."/>
            <person name="Khan W.U."/>
            <person name="Rao P."/>
            <person name="Ye M."/>
            <person name="Lei B."/>
            <person name="Liao W."/>
            <person name="Wang J."/>
            <person name="Ji L."/>
            <person name="Li Y."/>
            <person name="Guo B."/>
            <person name="Mustafa N.S."/>
            <person name="Li S."/>
            <person name="Yun Q."/>
            <person name="Keller S.R."/>
            <person name="Mao J."/>
            <person name="Zhang R."/>
            <person name="Strauss S.H."/>
        </authorList>
    </citation>
    <scope>NUCLEOTIDE SEQUENCE</scope>
    <source>
        <strain evidence="12">GM15</strain>
        <tissue evidence="12">Leaf</tissue>
    </source>
</reference>
<evidence type="ECO:0000256" key="10">
    <source>
        <dbReference type="SAM" id="MobiDB-lite"/>
    </source>
</evidence>
<organism evidence="12 13">
    <name type="scientific">Populus tomentosa</name>
    <name type="common">Chinese white poplar</name>
    <dbReference type="NCBI Taxonomy" id="118781"/>
    <lineage>
        <taxon>Eukaryota</taxon>
        <taxon>Viridiplantae</taxon>
        <taxon>Streptophyta</taxon>
        <taxon>Embryophyta</taxon>
        <taxon>Tracheophyta</taxon>
        <taxon>Spermatophyta</taxon>
        <taxon>Magnoliopsida</taxon>
        <taxon>eudicotyledons</taxon>
        <taxon>Gunneridae</taxon>
        <taxon>Pentapetalae</taxon>
        <taxon>rosids</taxon>
        <taxon>fabids</taxon>
        <taxon>Malpighiales</taxon>
        <taxon>Salicaceae</taxon>
        <taxon>Saliceae</taxon>
        <taxon>Populus</taxon>
    </lineage>
</organism>
<sequence>MRSWWGKSSSKEEKKKANKESFIDTINRKLRITSKEKSNNRSGGSRRCCKDTLSERVSLSRVPSRSPSPSTHVSRCQSFAERPQAQPLPLPGVPHTKIGRSDSGIGASVKPGLDGGGKPLHLLPLPRPGHVLNRLDQADTAGDLATASVSSDSSIDSDDLSDSRVLSPLTSDYENGNRTAVNSPPSMMRQDQSPIINRKNSRETLKHANLPVNNQTLSTPPKRAIFSSQVQNLQIPHRVAFFSAPDSSMSSPSRSPMRAFGTEQVINNGFWAGKTYSDIGLLGSGQCSSPGSGYNSGQNSIGGDMSGQLLWPNSRCSPECSPLPSPRMTSPGPSSRIHSGAVTPLHSRAAGVTIESPTSRPDDGKQQSHRLPLPPITISNTHPFSPTYSASTSPSVPRSPSRMENPTSSGTRWQKGRMLGRGSFGDVYLGFNRERGEMCAMKEVALFSDDAKSKESAQQLGQLVLLWEILRKILSYSRYVQEIVLLSRLRHPNIVQYYGSETVDDKLYIYLEYVSGGSIYKLLQEYGQFGEKAICSYTQQILRGLAYLHAKKTVHRDIKGANILVDPTGRVKLADFGMAKHISGQSCPLSFRGSPYWMAPEVIKNSNGCNLAVDIWSLGCTVLEMATTKPPWSQYEGVPAMFKIGNSKELPEIPDNLSGDGKDFVRQCLQRNPSHRPTAAQLLEHPFVKNVAPMERPFLSPELSEELPAIMNSGRSMMYFVFFMTQHGIIPCTLPDMSVVALMMLLELTNELNLGTFNRELDLQEMFQALTQKGFLCINLEPQKLVQGSGLLACVLVLSEDGLILHNAFQLKAHSDAHTKNSSCPVSPIESPHLFSRSPQNLSGRMSPSPISSPHTASGSSTPLTGGCGAIPFHHAKQRITYLQESKGMIPGSQSSFYPNNNNLYQEPKPDLFRGMSQASCVFREIISSENSNPGNQLGWPELYDGHPVLADRVSKQLLRDHMKLKPSLDLNPNLSIRGHTNGI</sequence>
<feature type="compositionally biased region" description="Polar residues" evidence="10">
    <location>
        <begin position="327"/>
        <end position="337"/>
    </location>
</feature>
<dbReference type="PROSITE" id="PS00107">
    <property type="entry name" value="PROTEIN_KINASE_ATP"/>
    <property type="match status" value="1"/>
</dbReference>
<feature type="compositionally biased region" description="Basic and acidic residues" evidence="10">
    <location>
        <begin position="9"/>
        <end position="20"/>
    </location>
</feature>
<keyword evidence="5" id="KW-0418">Kinase</keyword>
<protein>
    <recommendedName>
        <fullName evidence="2">mitogen-activated protein kinase kinase kinase</fullName>
        <ecNumber evidence="2">2.7.11.25</ecNumber>
    </recommendedName>
</protein>
<evidence type="ECO:0000256" key="3">
    <source>
        <dbReference type="ARBA" id="ARBA00022679"/>
    </source>
</evidence>
<dbReference type="GO" id="GO:0004709">
    <property type="term" value="F:MAP kinase kinase kinase activity"/>
    <property type="evidence" value="ECO:0007669"/>
    <property type="project" value="UniProtKB-EC"/>
</dbReference>
<feature type="domain" description="Protein kinase" evidence="11">
    <location>
        <begin position="413"/>
        <end position="688"/>
    </location>
</feature>
<feature type="region of interest" description="Disordered" evidence="10">
    <location>
        <begin position="354"/>
        <end position="416"/>
    </location>
</feature>
<evidence type="ECO:0000256" key="6">
    <source>
        <dbReference type="ARBA" id="ARBA00022840"/>
    </source>
</evidence>
<evidence type="ECO:0000313" key="12">
    <source>
        <dbReference type="EMBL" id="KAG6781083.1"/>
    </source>
</evidence>
<dbReference type="EC" id="2.7.11.25" evidence="2"/>
<keyword evidence="4 9" id="KW-0547">Nucleotide-binding</keyword>
<keyword evidence="3" id="KW-0808">Transferase</keyword>
<feature type="compositionally biased region" description="Polar residues" evidence="10">
    <location>
        <begin position="837"/>
        <end position="864"/>
    </location>
</feature>
<feature type="compositionally biased region" description="Low complexity" evidence="10">
    <location>
        <begin position="389"/>
        <end position="400"/>
    </location>
</feature>
<dbReference type="Pfam" id="PF00069">
    <property type="entry name" value="Pkinase"/>
    <property type="match status" value="1"/>
</dbReference>
<keyword evidence="6 9" id="KW-0067">ATP-binding</keyword>
<evidence type="ECO:0000256" key="9">
    <source>
        <dbReference type="PROSITE-ProRule" id="PRU10141"/>
    </source>
</evidence>
<feature type="compositionally biased region" description="Polar residues" evidence="10">
    <location>
        <begin position="292"/>
        <end position="301"/>
    </location>
</feature>
<keyword evidence="13" id="KW-1185">Reference proteome</keyword>
<dbReference type="Proteomes" id="UP000886885">
    <property type="component" value="Chromosome 3D"/>
</dbReference>